<dbReference type="AlphaFoldDB" id="C8WV98"/>
<gene>
    <name evidence="1" type="ordered locus">Aaci_2932</name>
</gene>
<sequence length="38" mass="4354">MLRRLLRRLRVRKLSPKALACEPKRASVSTARAYPMAS</sequence>
<dbReference type="Proteomes" id="UP000001917">
    <property type="component" value="Chromosome"/>
</dbReference>
<evidence type="ECO:0000313" key="2">
    <source>
        <dbReference type="Proteomes" id="UP000001917"/>
    </source>
</evidence>
<accession>C8WV98</accession>
<name>C8WV98_ALIAD</name>
<organism evidence="1 2">
    <name type="scientific">Alicyclobacillus acidocaldarius subsp. acidocaldarius (strain ATCC 27009 / DSM 446 / BCRC 14685 / JCM 5260 / KCTC 1825 / NBRC 15652 / NCIMB 11725 / NRRL B-14509 / 104-IA)</name>
    <name type="common">Bacillus acidocaldarius</name>
    <dbReference type="NCBI Taxonomy" id="521098"/>
    <lineage>
        <taxon>Bacteria</taxon>
        <taxon>Bacillati</taxon>
        <taxon>Bacillota</taxon>
        <taxon>Bacilli</taxon>
        <taxon>Bacillales</taxon>
        <taxon>Alicyclobacillaceae</taxon>
        <taxon>Alicyclobacillus</taxon>
    </lineage>
</organism>
<keyword evidence="2" id="KW-1185">Reference proteome</keyword>
<reference evidence="1 2" key="2">
    <citation type="journal article" date="2010" name="Stand. Genomic Sci.">
        <title>Complete genome sequence of Alicyclobacillus acidocaldarius type strain (104-IA).</title>
        <authorList>
            <person name="Mavromatis K."/>
            <person name="Sikorski J."/>
            <person name="Lapidus A."/>
            <person name="Glavina Del Rio T."/>
            <person name="Copeland A."/>
            <person name="Tice H."/>
            <person name="Cheng J.F."/>
            <person name="Lucas S."/>
            <person name="Chen F."/>
            <person name="Nolan M."/>
            <person name="Bruce D."/>
            <person name="Goodwin L."/>
            <person name="Pitluck S."/>
            <person name="Ivanova N."/>
            <person name="Ovchinnikova G."/>
            <person name="Pati A."/>
            <person name="Chen A."/>
            <person name="Palaniappan K."/>
            <person name="Land M."/>
            <person name="Hauser L."/>
            <person name="Chang Y.J."/>
            <person name="Jeffries C.D."/>
            <person name="Chain P."/>
            <person name="Meincke L."/>
            <person name="Sims D."/>
            <person name="Chertkov O."/>
            <person name="Han C."/>
            <person name="Brettin T."/>
            <person name="Detter J.C."/>
            <person name="Wahrenburg C."/>
            <person name="Rohde M."/>
            <person name="Pukall R."/>
            <person name="Goker M."/>
            <person name="Bristow J."/>
            <person name="Eisen J.A."/>
            <person name="Markowitz V."/>
            <person name="Hugenholtz P."/>
            <person name="Klenk H.P."/>
            <person name="Kyrpides N.C."/>
        </authorList>
    </citation>
    <scope>NUCLEOTIDE SEQUENCE [LARGE SCALE GENOMIC DNA]</scope>
    <source>
        <strain evidence="2">ATCC 27009 / DSM 446 / BCRC 14685 / JCM 5260 / KCTC 1825 / NBRC 15652 / NCIMB 11725 / NRRL B-14509 / 104-IA</strain>
    </source>
</reference>
<proteinExistence type="predicted"/>
<dbReference type="EMBL" id="CP001727">
    <property type="protein sequence ID" value="ACV59935.1"/>
    <property type="molecule type" value="Genomic_DNA"/>
</dbReference>
<protein>
    <submittedName>
        <fullName evidence="1">Uncharacterized protein</fullName>
    </submittedName>
</protein>
<reference evidence="2" key="1">
    <citation type="submission" date="2009-09" db="EMBL/GenBank/DDBJ databases">
        <title>The complete chromosome of Alicyclobacillus acidocaldarius subsp. acidocaldarius DSM 446.</title>
        <authorList>
            <consortium name="US DOE Joint Genome Institute (JGI-PGF)"/>
            <person name="Lucas S."/>
            <person name="Copeland A."/>
            <person name="Lapidus A."/>
            <person name="Glavina del Rio T."/>
            <person name="Dalin E."/>
            <person name="Tice H."/>
            <person name="Bruce D."/>
            <person name="Goodwin L."/>
            <person name="Pitluck S."/>
            <person name="Kyrpides N."/>
            <person name="Mavromatis K."/>
            <person name="Ivanova N."/>
            <person name="Ovchinnikova G."/>
            <person name="Chertkov O."/>
            <person name="Sims D."/>
            <person name="Brettin T."/>
            <person name="Detter J.C."/>
            <person name="Han C."/>
            <person name="Larimer F."/>
            <person name="Land M."/>
            <person name="Hauser L."/>
            <person name="Markowitz V."/>
            <person name="Cheng J.-F."/>
            <person name="Hugenholtz P."/>
            <person name="Woyke T."/>
            <person name="Wu D."/>
            <person name="Pukall R."/>
            <person name="Klenk H.-P."/>
            <person name="Eisen J.A."/>
        </authorList>
    </citation>
    <scope>NUCLEOTIDE SEQUENCE [LARGE SCALE GENOMIC DNA]</scope>
    <source>
        <strain evidence="2">ATCC 27009 / DSM 446 / BCRC 14685 / JCM 5260 / KCTC 1825 / NBRC 15652 / NCIMB 11725 / NRRL B-14509 / 104-IA</strain>
    </source>
</reference>
<dbReference type="HOGENOM" id="CLU_3323675_0_0_9"/>
<dbReference type="KEGG" id="aac:Aaci_2932"/>
<evidence type="ECO:0000313" key="1">
    <source>
        <dbReference type="EMBL" id="ACV59935.1"/>
    </source>
</evidence>